<proteinExistence type="predicted"/>
<accession>A0A178Z3I1</accession>
<feature type="region of interest" description="Disordered" evidence="1">
    <location>
        <begin position="269"/>
        <end position="293"/>
    </location>
</feature>
<reference evidence="2 3" key="1">
    <citation type="submission" date="2016-04" db="EMBL/GenBank/DDBJ databases">
        <title>Draft genome of Fonsecaea erecta CBS 125763.</title>
        <authorList>
            <person name="Weiss V.A."/>
            <person name="Vicente V.A."/>
            <person name="Raittz R.T."/>
            <person name="Moreno L.F."/>
            <person name="De Souza E.M."/>
            <person name="Pedrosa F.O."/>
            <person name="Steffens M.B."/>
            <person name="Faoro H."/>
            <person name="Tadra-Sfeir M.Z."/>
            <person name="Najafzadeh M.J."/>
            <person name="Felipe M.S."/>
            <person name="Teixeira M."/>
            <person name="Sun J."/>
            <person name="Xi L."/>
            <person name="Gomes R."/>
            <person name="De Azevedo C.M."/>
            <person name="Salgado C.G."/>
            <person name="Da Silva M.B."/>
            <person name="Nascimento M.F."/>
            <person name="Queiroz-Telles F."/>
            <person name="Attili D.S."/>
            <person name="Gorbushina A."/>
        </authorList>
    </citation>
    <scope>NUCLEOTIDE SEQUENCE [LARGE SCALE GENOMIC DNA]</scope>
    <source>
        <strain evidence="2 3">CBS 125763</strain>
    </source>
</reference>
<dbReference type="EMBL" id="LVYI01000026">
    <property type="protein sequence ID" value="OAP53753.1"/>
    <property type="molecule type" value="Genomic_DNA"/>
</dbReference>
<comment type="caution">
    <text evidence="2">The sequence shown here is derived from an EMBL/GenBank/DDBJ whole genome shotgun (WGS) entry which is preliminary data.</text>
</comment>
<dbReference type="Proteomes" id="UP000078343">
    <property type="component" value="Unassembled WGS sequence"/>
</dbReference>
<dbReference type="AlphaFoldDB" id="A0A178Z3I1"/>
<dbReference type="GeneID" id="30016203"/>
<evidence type="ECO:0000313" key="2">
    <source>
        <dbReference type="EMBL" id="OAP53753.1"/>
    </source>
</evidence>
<dbReference type="OrthoDB" id="4779100at2759"/>
<protein>
    <submittedName>
        <fullName evidence="2">Uncharacterized protein</fullName>
    </submittedName>
</protein>
<gene>
    <name evidence="2" type="ORF">AYL99_12037</name>
</gene>
<keyword evidence="3" id="KW-1185">Reference proteome</keyword>
<evidence type="ECO:0000256" key="1">
    <source>
        <dbReference type="SAM" id="MobiDB-lite"/>
    </source>
</evidence>
<evidence type="ECO:0000313" key="3">
    <source>
        <dbReference type="Proteomes" id="UP000078343"/>
    </source>
</evidence>
<sequence length="357" mass="39931">MKSLRSASKAYGNTSALRSVFEDITRMEYLVEAGYTMVVMGNAIDEFKKNLADINVILRDHQHEREQRRPMTWFVGNTGFQYVDANLNYGRNLRTNTNRLSAWTQIQAPYWAKMRARTKFLYECYIPHPGNDMVDEPGVNIVTGPSNCPILKYAMFYDGGVIVDEDILNGTDIRNYNSMQTIVSLGTLSETPPHSTSHPTTITVEADIGVARKRNKKKPSTPSTHSLVFVRRPSLARRQVVAHLKSTVANPSNGLDIWAAEGRLDVAHQQHHGDDPGNLPDLRRGQEPGDGRYEHVRLGLDEPPEPVLCKCRNLVRILESVSRKVASTAAITNASDNMTMESLPHPSVNMVTIYAVS</sequence>
<name>A0A178Z3I1_9EURO</name>
<organism evidence="2 3">
    <name type="scientific">Fonsecaea erecta</name>
    <dbReference type="NCBI Taxonomy" id="1367422"/>
    <lineage>
        <taxon>Eukaryota</taxon>
        <taxon>Fungi</taxon>
        <taxon>Dikarya</taxon>
        <taxon>Ascomycota</taxon>
        <taxon>Pezizomycotina</taxon>
        <taxon>Eurotiomycetes</taxon>
        <taxon>Chaetothyriomycetidae</taxon>
        <taxon>Chaetothyriales</taxon>
        <taxon>Herpotrichiellaceae</taxon>
        <taxon>Fonsecaea</taxon>
    </lineage>
</organism>
<dbReference type="RefSeq" id="XP_018687120.1">
    <property type="nucleotide sequence ID" value="XM_018843540.1"/>
</dbReference>